<dbReference type="AlphaFoldDB" id="A0A1B8AG79"/>
<feature type="compositionally biased region" description="Polar residues" evidence="1">
    <location>
        <begin position="413"/>
        <end position="428"/>
    </location>
</feature>
<protein>
    <submittedName>
        <fullName evidence="3">Uncharacterized protein</fullName>
    </submittedName>
</protein>
<feature type="region of interest" description="Disordered" evidence="1">
    <location>
        <begin position="43"/>
        <end position="64"/>
    </location>
</feature>
<dbReference type="Proteomes" id="UP000091967">
    <property type="component" value="Unassembled WGS sequence"/>
</dbReference>
<feature type="region of interest" description="Disordered" evidence="1">
    <location>
        <begin position="413"/>
        <end position="433"/>
    </location>
</feature>
<accession>A0A1B8AG79</accession>
<name>A0A1B8AG79_FUSPO</name>
<feature type="signal peptide" evidence="2">
    <location>
        <begin position="1"/>
        <end position="20"/>
    </location>
</feature>
<keyword evidence="2" id="KW-0732">Signal</keyword>
<evidence type="ECO:0000313" key="4">
    <source>
        <dbReference type="Proteomes" id="UP000091967"/>
    </source>
</evidence>
<evidence type="ECO:0000256" key="1">
    <source>
        <dbReference type="SAM" id="MobiDB-lite"/>
    </source>
</evidence>
<evidence type="ECO:0000256" key="2">
    <source>
        <dbReference type="SAM" id="SignalP"/>
    </source>
</evidence>
<feature type="chain" id="PRO_5008602816" evidence="2">
    <location>
        <begin position="21"/>
        <end position="552"/>
    </location>
</feature>
<reference evidence="3 4" key="1">
    <citation type="submission" date="2016-06" db="EMBL/GenBank/DDBJ databases">
        <title>Living apart together: crosstalk between the core and supernumerary genomes in a fungal plant pathogen.</title>
        <authorList>
            <person name="Vanheule A."/>
            <person name="Audenaert K."/>
            <person name="Warris S."/>
            <person name="Van De Geest H."/>
            <person name="Schijlen E."/>
            <person name="Hofte M."/>
            <person name="De Saeger S."/>
            <person name="Haesaert G."/>
            <person name="Waalwijk C."/>
            <person name="Van Der Lee T."/>
        </authorList>
    </citation>
    <scope>NUCLEOTIDE SEQUENCE [LARGE SCALE GENOMIC DNA]</scope>
    <source>
        <strain evidence="3 4">2516</strain>
    </source>
</reference>
<feature type="compositionally biased region" description="Polar residues" evidence="1">
    <location>
        <begin position="272"/>
        <end position="282"/>
    </location>
</feature>
<gene>
    <name evidence="3" type="ORF">FPOA_11217</name>
</gene>
<feature type="region of interest" description="Disordered" evidence="1">
    <location>
        <begin position="251"/>
        <end position="300"/>
    </location>
</feature>
<dbReference type="EMBL" id="LYXU01000004">
    <property type="protein sequence ID" value="OBS19491.1"/>
    <property type="molecule type" value="Genomic_DNA"/>
</dbReference>
<organism evidence="3 4">
    <name type="scientific">Fusarium poae</name>
    <dbReference type="NCBI Taxonomy" id="36050"/>
    <lineage>
        <taxon>Eukaryota</taxon>
        <taxon>Fungi</taxon>
        <taxon>Dikarya</taxon>
        <taxon>Ascomycota</taxon>
        <taxon>Pezizomycotina</taxon>
        <taxon>Sordariomycetes</taxon>
        <taxon>Hypocreomycetidae</taxon>
        <taxon>Hypocreales</taxon>
        <taxon>Nectriaceae</taxon>
        <taxon>Fusarium</taxon>
    </lineage>
</organism>
<evidence type="ECO:0000313" key="3">
    <source>
        <dbReference type="EMBL" id="OBS19491.1"/>
    </source>
</evidence>
<sequence length="552" mass="61467">MKSSLAFALLTFFTSQGLSASVDMWSSPLSERGAPNYKPIEPKVIKSRLGTTPQESSDGDRKPGSVYFCRGENWGPPCFEYQPELEYTCTELNGKLQNHVGSVFSEPEIICRLATFENRCVPLNIFAWPEIEKGSAHLLHEKAPSGTDSLGHVVTHFTCAKCTNCRDVTSRIQLPASGIDADMMQLKPRTISNQAFFQNGTLMPGLHSDQFHEKTQLDELSTEQIIKRSPSPAVTDQVSLLQMVKENIRDLRSQTPSPEPVLILGPKHKSDQQGARSTSSSYPEDVIRSPDLPSPPDSHVVLSSLGDLTRYSHTNDRLSGLRSSSSSFGASRAVSQGSTYKTLADAATAIGKLQRLPTPSYHRFEILSSSEDLALNALAPHNSKASHESEFPIEGFVESLELRPLRRVAAHTGFSNPTDSFHSESPSPSVKLPRINTSRKRKASGISLRSISASVKRSRVEVKKLANNICRSSCDKLRQARENIKRQHNEQKKQYSIWKELRRRLKPGDAIKGKHEKGLATFSMEKSLRGTKAWWKAGVEKYQAPEWMHFRK</sequence>
<proteinExistence type="predicted"/>
<keyword evidence="4" id="KW-1185">Reference proteome</keyword>
<comment type="caution">
    <text evidence="3">The sequence shown here is derived from an EMBL/GenBank/DDBJ whole genome shotgun (WGS) entry which is preliminary data.</text>
</comment>